<evidence type="ECO:0000313" key="1">
    <source>
        <dbReference type="EMBL" id="TWD13641.1"/>
    </source>
</evidence>
<evidence type="ECO:0000313" key="2">
    <source>
        <dbReference type="Proteomes" id="UP000315628"/>
    </source>
</evidence>
<gene>
    <name evidence="1" type="ORF">FB557_2268</name>
</gene>
<protein>
    <submittedName>
        <fullName evidence="1">Uncharacterized protein</fullName>
    </submittedName>
</protein>
<dbReference type="EMBL" id="VIUW01000004">
    <property type="protein sequence ID" value="TWD13641.1"/>
    <property type="molecule type" value="Genomic_DNA"/>
</dbReference>
<dbReference type="RefSeq" id="WP_281290062.1">
    <property type="nucleotide sequence ID" value="NZ_BAAAYT010000002.1"/>
</dbReference>
<name>A0A560W7Q8_9MICO</name>
<dbReference type="Proteomes" id="UP000315628">
    <property type="component" value="Unassembled WGS sequence"/>
</dbReference>
<sequence>MGDARVIVPVGRGIDFWFEHGVTVTADFMSEREQPEAQERAAL</sequence>
<proteinExistence type="predicted"/>
<dbReference type="AlphaFoldDB" id="A0A560W7Q8"/>
<comment type="caution">
    <text evidence="1">The sequence shown here is derived from an EMBL/GenBank/DDBJ whole genome shotgun (WGS) entry which is preliminary data.</text>
</comment>
<organism evidence="1 2">
    <name type="scientific">Marihabitans asiaticum</name>
    <dbReference type="NCBI Taxonomy" id="415218"/>
    <lineage>
        <taxon>Bacteria</taxon>
        <taxon>Bacillati</taxon>
        <taxon>Actinomycetota</taxon>
        <taxon>Actinomycetes</taxon>
        <taxon>Micrococcales</taxon>
        <taxon>Intrasporangiaceae</taxon>
        <taxon>Marihabitans</taxon>
    </lineage>
</organism>
<reference evidence="1 2" key="1">
    <citation type="submission" date="2019-06" db="EMBL/GenBank/DDBJ databases">
        <title>Sequencing the genomes of 1000 actinobacteria strains.</title>
        <authorList>
            <person name="Klenk H.-P."/>
        </authorList>
    </citation>
    <scope>NUCLEOTIDE SEQUENCE [LARGE SCALE GENOMIC DNA]</scope>
    <source>
        <strain evidence="1 2">DSM 18935</strain>
    </source>
</reference>
<keyword evidence="2" id="KW-1185">Reference proteome</keyword>
<accession>A0A560W7Q8</accession>